<reference evidence="1 2" key="1">
    <citation type="submission" date="2024-05" db="EMBL/GenBank/DDBJ databases">
        <authorList>
            <person name="Wallberg A."/>
        </authorList>
    </citation>
    <scope>NUCLEOTIDE SEQUENCE [LARGE SCALE GENOMIC DNA]</scope>
</reference>
<organism evidence="1 2">
    <name type="scientific">Meganyctiphanes norvegica</name>
    <name type="common">Northern krill</name>
    <name type="synonym">Thysanopoda norvegica</name>
    <dbReference type="NCBI Taxonomy" id="48144"/>
    <lineage>
        <taxon>Eukaryota</taxon>
        <taxon>Metazoa</taxon>
        <taxon>Ecdysozoa</taxon>
        <taxon>Arthropoda</taxon>
        <taxon>Crustacea</taxon>
        <taxon>Multicrustacea</taxon>
        <taxon>Malacostraca</taxon>
        <taxon>Eumalacostraca</taxon>
        <taxon>Eucarida</taxon>
        <taxon>Euphausiacea</taxon>
        <taxon>Euphausiidae</taxon>
        <taxon>Meganyctiphanes</taxon>
    </lineage>
</organism>
<evidence type="ECO:0000313" key="2">
    <source>
        <dbReference type="Proteomes" id="UP001497623"/>
    </source>
</evidence>
<name>A0AAV2PYG3_MEGNR</name>
<protein>
    <submittedName>
        <fullName evidence="1">Uncharacterized protein</fullName>
    </submittedName>
</protein>
<gene>
    <name evidence="1" type="ORF">MNOR_LOCUS6290</name>
</gene>
<feature type="non-terminal residue" evidence="1">
    <location>
        <position position="120"/>
    </location>
</feature>
<sequence length="120" mass="13732">MGLRRITNEGATTFKDQSFYLHSSRQGNGLEIIAIDGSIGYISKLEPSSNEVLKWSKNIQKTPDEYLTALFTALEATEHGSAEKKLEENIFEVHEDCLLWKQFFSQQNLHGRRGKFPLKK</sequence>
<dbReference type="EMBL" id="CAXKWB010002573">
    <property type="protein sequence ID" value="CAL4067204.1"/>
    <property type="molecule type" value="Genomic_DNA"/>
</dbReference>
<evidence type="ECO:0000313" key="1">
    <source>
        <dbReference type="EMBL" id="CAL4067204.1"/>
    </source>
</evidence>
<dbReference type="Proteomes" id="UP001497623">
    <property type="component" value="Unassembled WGS sequence"/>
</dbReference>
<dbReference type="AlphaFoldDB" id="A0AAV2PYG3"/>
<keyword evidence="2" id="KW-1185">Reference proteome</keyword>
<comment type="caution">
    <text evidence="1">The sequence shown here is derived from an EMBL/GenBank/DDBJ whole genome shotgun (WGS) entry which is preliminary data.</text>
</comment>
<proteinExistence type="predicted"/>
<accession>A0AAV2PYG3</accession>